<sequence>MTTKSAGRRDLLDRVIRAHRPASVSASHAYTRLIESVRAKTGLLSPRSFCSRSQKQRRTTEANVQAISRMSRFPERIIRSAWTWTPSRNVVYSLSKHLFGRFEVPEFTHRAWFGDIEDVRVLLDMARGISPRKAIAESGLGSRLTKKAAHRFANAPDRFSIPETIRWAQAIAFGASDKLASRIVIACRGYRYEETFWQELLRFLIYASNVQPGGRERSVVAPDDIELAEIARFVWQQKYEDVSRVLGYRVHHDTPLQPELSLKGRTLRAFRRHMQNWRNEIEIPMHTPIKFAVRNRVWAPSGFDRLSIDCGESHWKMVEILESLQLRIEGGLMQHCVASYESSCRSGRCSIWSLRKCVGTCERPVVTVEVWPDSRQIVQMKARRNAEPTDHSLSLIRRWADANQLAM</sequence>
<dbReference type="Pfam" id="PF14284">
    <property type="entry name" value="PcfJ"/>
    <property type="match status" value="1"/>
</dbReference>
<name>A0A5B9PBL3_9BACT</name>
<evidence type="ECO:0000313" key="1">
    <source>
        <dbReference type="EMBL" id="QEG22400.1"/>
    </source>
</evidence>
<dbReference type="Proteomes" id="UP000322214">
    <property type="component" value="Chromosome"/>
</dbReference>
<reference evidence="1 2" key="1">
    <citation type="submission" date="2019-08" db="EMBL/GenBank/DDBJ databases">
        <title>Deep-cultivation of Planctomycetes and their phenomic and genomic characterization uncovers novel biology.</title>
        <authorList>
            <person name="Wiegand S."/>
            <person name="Jogler M."/>
            <person name="Boedeker C."/>
            <person name="Pinto D."/>
            <person name="Vollmers J."/>
            <person name="Rivas-Marin E."/>
            <person name="Kohn T."/>
            <person name="Peeters S.H."/>
            <person name="Heuer A."/>
            <person name="Rast P."/>
            <person name="Oberbeckmann S."/>
            <person name="Bunk B."/>
            <person name="Jeske O."/>
            <person name="Meyerdierks A."/>
            <person name="Storesund J.E."/>
            <person name="Kallscheuer N."/>
            <person name="Luecker S."/>
            <person name="Lage O.M."/>
            <person name="Pohl T."/>
            <person name="Merkel B.J."/>
            <person name="Hornburger P."/>
            <person name="Mueller R.-W."/>
            <person name="Bruemmer F."/>
            <person name="Labrenz M."/>
            <person name="Spormann A.M."/>
            <person name="Op den Camp H."/>
            <person name="Overmann J."/>
            <person name="Amann R."/>
            <person name="Jetten M.S.M."/>
            <person name="Mascher T."/>
            <person name="Medema M.H."/>
            <person name="Devos D.P."/>
            <person name="Kaster A.-K."/>
            <person name="Ovreas L."/>
            <person name="Rohde M."/>
            <person name="Galperin M.Y."/>
            <person name="Jogler C."/>
        </authorList>
    </citation>
    <scope>NUCLEOTIDE SEQUENCE [LARGE SCALE GENOMIC DNA]</scope>
    <source>
        <strain evidence="1 2">FC18</strain>
    </source>
</reference>
<gene>
    <name evidence="1" type="ORF">MFFC18_22800</name>
</gene>
<dbReference type="RefSeq" id="WP_157664979.1">
    <property type="nucleotide sequence ID" value="NZ_CP042912.1"/>
</dbReference>
<evidence type="ECO:0000313" key="2">
    <source>
        <dbReference type="Proteomes" id="UP000322214"/>
    </source>
</evidence>
<accession>A0A5B9PBL3</accession>
<dbReference type="EMBL" id="CP042912">
    <property type="protein sequence ID" value="QEG22400.1"/>
    <property type="molecule type" value="Genomic_DNA"/>
</dbReference>
<protein>
    <submittedName>
        <fullName evidence="1">Uncharacterized protein</fullName>
    </submittedName>
</protein>
<proteinExistence type="predicted"/>
<dbReference type="KEGG" id="mff:MFFC18_22800"/>
<keyword evidence="2" id="KW-1185">Reference proteome</keyword>
<dbReference type="STRING" id="980251.GCA_001642875_00027"/>
<dbReference type="AlphaFoldDB" id="A0A5B9PBL3"/>
<dbReference type="InterPro" id="IPR025586">
    <property type="entry name" value="PcfJ"/>
</dbReference>
<organism evidence="1 2">
    <name type="scientific">Mariniblastus fucicola</name>
    <dbReference type="NCBI Taxonomy" id="980251"/>
    <lineage>
        <taxon>Bacteria</taxon>
        <taxon>Pseudomonadati</taxon>
        <taxon>Planctomycetota</taxon>
        <taxon>Planctomycetia</taxon>
        <taxon>Pirellulales</taxon>
        <taxon>Pirellulaceae</taxon>
        <taxon>Mariniblastus</taxon>
    </lineage>
</organism>